<dbReference type="PANTHER" id="PTHR45966:SF1">
    <property type="entry name" value="GDSL ESTERASE_LIPASE 1-RELATED"/>
    <property type="match status" value="1"/>
</dbReference>
<reference evidence="3 4" key="1">
    <citation type="journal article" date="2021" name="Commun. Biol.">
        <title>The genome of Shorea leprosula (Dipterocarpaceae) highlights the ecological relevance of drought in aseasonal tropical rainforests.</title>
        <authorList>
            <person name="Ng K.K.S."/>
            <person name="Kobayashi M.J."/>
            <person name="Fawcett J.A."/>
            <person name="Hatakeyama M."/>
            <person name="Paape T."/>
            <person name="Ng C.H."/>
            <person name="Ang C.C."/>
            <person name="Tnah L.H."/>
            <person name="Lee C.T."/>
            <person name="Nishiyama T."/>
            <person name="Sese J."/>
            <person name="O'Brien M.J."/>
            <person name="Copetti D."/>
            <person name="Mohd Noor M.I."/>
            <person name="Ong R.C."/>
            <person name="Putra M."/>
            <person name="Sireger I.Z."/>
            <person name="Indrioko S."/>
            <person name="Kosugi Y."/>
            <person name="Izuno A."/>
            <person name="Isagi Y."/>
            <person name="Lee S.L."/>
            <person name="Shimizu K.K."/>
        </authorList>
    </citation>
    <scope>NUCLEOTIDE SEQUENCE [LARGE SCALE GENOMIC DNA]</scope>
    <source>
        <strain evidence="3">214</strain>
    </source>
</reference>
<proteinExistence type="inferred from homology"/>
<evidence type="ECO:0000256" key="1">
    <source>
        <dbReference type="ARBA" id="ARBA00008668"/>
    </source>
</evidence>
<evidence type="ECO:0000313" key="4">
    <source>
        <dbReference type="Proteomes" id="UP001054252"/>
    </source>
</evidence>
<dbReference type="InterPro" id="IPR001087">
    <property type="entry name" value="GDSL"/>
</dbReference>
<comment type="similarity">
    <text evidence="1">Belongs to the 'GDSL' lipolytic enzyme family.</text>
</comment>
<keyword evidence="4" id="KW-1185">Reference proteome</keyword>
<organism evidence="3 4">
    <name type="scientific">Rubroshorea leprosula</name>
    <dbReference type="NCBI Taxonomy" id="152421"/>
    <lineage>
        <taxon>Eukaryota</taxon>
        <taxon>Viridiplantae</taxon>
        <taxon>Streptophyta</taxon>
        <taxon>Embryophyta</taxon>
        <taxon>Tracheophyta</taxon>
        <taxon>Spermatophyta</taxon>
        <taxon>Magnoliopsida</taxon>
        <taxon>eudicotyledons</taxon>
        <taxon>Gunneridae</taxon>
        <taxon>Pentapetalae</taxon>
        <taxon>rosids</taxon>
        <taxon>malvids</taxon>
        <taxon>Malvales</taxon>
        <taxon>Dipterocarpaceae</taxon>
        <taxon>Rubroshorea</taxon>
    </lineage>
</organism>
<dbReference type="EMBL" id="BPVZ01000031">
    <property type="protein sequence ID" value="GKV09730.1"/>
    <property type="molecule type" value="Genomic_DNA"/>
</dbReference>
<dbReference type="InterPro" id="IPR035669">
    <property type="entry name" value="SGNH_plant_lipase-like"/>
</dbReference>
<dbReference type="InterPro" id="IPR044552">
    <property type="entry name" value="GLIP1-5/GLL25"/>
</dbReference>
<dbReference type="PANTHER" id="PTHR45966">
    <property type="entry name" value="GDSL-LIKE LIPASE/ACYLHYDROLASE"/>
    <property type="match status" value="1"/>
</dbReference>
<evidence type="ECO:0000313" key="3">
    <source>
        <dbReference type="EMBL" id="GKV09730.1"/>
    </source>
</evidence>
<dbReference type="CDD" id="cd01837">
    <property type="entry name" value="SGNH_plant_lipase_like"/>
    <property type="match status" value="1"/>
</dbReference>
<dbReference type="Proteomes" id="UP001054252">
    <property type="component" value="Unassembled WGS sequence"/>
</dbReference>
<protein>
    <submittedName>
        <fullName evidence="3">Uncharacterized protein</fullName>
    </submittedName>
</protein>
<dbReference type="GO" id="GO:0016298">
    <property type="term" value="F:lipase activity"/>
    <property type="evidence" value="ECO:0007669"/>
    <property type="project" value="TreeGrafter"/>
</dbReference>
<gene>
    <name evidence="3" type="ORF">SLEP1_g21186</name>
</gene>
<accession>A0AAV5JH46</accession>
<name>A0AAV5JH46_9ROSI</name>
<dbReference type="InterPro" id="IPR036514">
    <property type="entry name" value="SGNH_hydro_sf"/>
</dbReference>
<evidence type="ECO:0000256" key="2">
    <source>
        <dbReference type="ARBA" id="ARBA00022729"/>
    </source>
</evidence>
<dbReference type="Gene3D" id="3.40.50.1110">
    <property type="entry name" value="SGNH hydrolase"/>
    <property type="match status" value="1"/>
</dbReference>
<dbReference type="AlphaFoldDB" id="A0AAV5JH46"/>
<comment type="caution">
    <text evidence="3">The sequence shown here is derived from an EMBL/GenBank/DDBJ whole genome shotgun (WGS) entry which is preliminary data.</text>
</comment>
<dbReference type="Pfam" id="PF00657">
    <property type="entry name" value="Lipase_GDSL"/>
    <property type="match status" value="1"/>
</dbReference>
<sequence>MVPPRIFIYSGSCASTSFPHQQAQYCEEDRSLIPKRQMSNLRIRFHVLLLFSSFVILTTSQHDPLKSKQKHVAMFVFGDSLFDPGNNDFLNISVTQGKANFPPYGETFFRYPTGRFCDGRIIPDFTASFTGLPLWRPYLDPANHNLVVGANFASGGACVLVENNPYTLNLQIQLGFFKEVVNLLTQQLGDTDTKKLLREAIYISSLGGVDYMTFATSSSNVTESEMQEYVDIVIGNITEAMKEIYELGGRKFAFQSVGPLGCLPLIRARYNSSGKCVEFLQILATMHNNALAKAAEKLEIKLSGFKYLIFDFFTSLMDRTNNPTKYGFKVGDNACCGGGAYHAGACGWLTEEYELCSDPNEFVFWDADHPTEHCYSQLAQLLWNGTENVTWPLNMKQLYELDIDTELSSQDIDLIAVGK</sequence>
<keyword evidence="2" id="KW-0732">Signal</keyword>